<proteinExistence type="predicted"/>
<keyword evidence="2" id="KW-1185">Reference proteome</keyword>
<dbReference type="EMBL" id="CM046389">
    <property type="protein sequence ID" value="KAI8569557.1"/>
    <property type="molecule type" value="Genomic_DNA"/>
</dbReference>
<evidence type="ECO:0000313" key="2">
    <source>
        <dbReference type="Proteomes" id="UP001062846"/>
    </source>
</evidence>
<sequence>MQIQVDLHHCRSEITESAGRGVFATPAIGAGELIHWAKACPPSRLAEYERLRCRVAFHALHFCLEILALGHLMVARLQALGQPYLSFNLGLVRDTLAYCGCAELFPVGLLLRAMGYPPKTRIYLAGVGVLSTNKEAIRNAVMNLAMGDRKYEHIFSFLKSHFSYDRMNVYVIGRLEYPRYILDRDMFAQFLELTSMQQEAVPELQLGSPNTVMLSSKPPSYTARPIIVNQVVRPLERFHYALH</sequence>
<organism evidence="1 2">
    <name type="scientific">Rhododendron molle</name>
    <name type="common">Chinese azalea</name>
    <name type="synonym">Azalea mollis</name>
    <dbReference type="NCBI Taxonomy" id="49168"/>
    <lineage>
        <taxon>Eukaryota</taxon>
        <taxon>Viridiplantae</taxon>
        <taxon>Streptophyta</taxon>
        <taxon>Embryophyta</taxon>
        <taxon>Tracheophyta</taxon>
        <taxon>Spermatophyta</taxon>
        <taxon>Magnoliopsida</taxon>
        <taxon>eudicotyledons</taxon>
        <taxon>Gunneridae</taxon>
        <taxon>Pentapetalae</taxon>
        <taxon>asterids</taxon>
        <taxon>Ericales</taxon>
        <taxon>Ericaceae</taxon>
        <taxon>Ericoideae</taxon>
        <taxon>Rhodoreae</taxon>
        <taxon>Rhododendron</taxon>
    </lineage>
</organism>
<gene>
    <name evidence="1" type="ORF">RHMOL_Rhmol02G0287600</name>
</gene>
<accession>A0ACC0PUW7</accession>
<name>A0ACC0PUW7_RHOML</name>
<comment type="caution">
    <text evidence="1">The sequence shown here is derived from an EMBL/GenBank/DDBJ whole genome shotgun (WGS) entry which is preliminary data.</text>
</comment>
<protein>
    <submittedName>
        <fullName evidence="1">Uncharacterized protein</fullName>
    </submittedName>
</protein>
<dbReference type="Proteomes" id="UP001062846">
    <property type="component" value="Chromosome 2"/>
</dbReference>
<reference evidence="1" key="1">
    <citation type="submission" date="2022-02" db="EMBL/GenBank/DDBJ databases">
        <title>Plant Genome Project.</title>
        <authorList>
            <person name="Zhang R.-G."/>
        </authorList>
    </citation>
    <scope>NUCLEOTIDE SEQUENCE</scope>
    <source>
        <strain evidence="1">AT1</strain>
    </source>
</reference>
<evidence type="ECO:0000313" key="1">
    <source>
        <dbReference type="EMBL" id="KAI8569557.1"/>
    </source>
</evidence>